<evidence type="ECO:0000313" key="3">
    <source>
        <dbReference type="EMBL" id="PYZ97210.1"/>
    </source>
</evidence>
<dbReference type="GO" id="GO:0008206">
    <property type="term" value="P:bile acid metabolic process"/>
    <property type="evidence" value="ECO:0007669"/>
    <property type="project" value="UniProtKB-ARBA"/>
</dbReference>
<gene>
    <name evidence="3" type="primary">fabG</name>
    <name evidence="3" type="ORF">CR205_00995</name>
</gene>
<dbReference type="EMBL" id="PDOF01000001">
    <property type="protein sequence ID" value="PYZ97210.1"/>
    <property type="molecule type" value="Genomic_DNA"/>
</dbReference>
<protein>
    <submittedName>
        <fullName evidence="3">3-oxoacyl-ACP reductase</fullName>
    </submittedName>
</protein>
<comment type="caution">
    <text evidence="3">The sequence shown here is derived from an EMBL/GenBank/DDBJ whole genome shotgun (WGS) entry which is preliminary data.</text>
</comment>
<keyword evidence="4" id="KW-1185">Reference proteome</keyword>
<dbReference type="CDD" id="cd05233">
    <property type="entry name" value="SDR_c"/>
    <property type="match status" value="1"/>
</dbReference>
<dbReference type="OrthoDB" id="9803333at2"/>
<dbReference type="InterPro" id="IPR002347">
    <property type="entry name" value="SDR_fam"/>
</dbReference>
<sequence length="256" mass="28034">MRHALVTAGTKGLGRKVTEKLLQSGCSVTIHYRSDGEAAASLDRDLSAYEGRYDFVQGDLLREEDLKNMTLHTLEHWGKIDILVLNAGPYIFERKKLMDYTEDEWHAMISGNLTSAFHLLKGIVPVMREHGFGRIITYGFQGAEHAPGWLYRSAFAAAKAGLVSLTKSISIEEAEYGITANMICPGEITGSMKESSIADARALPDSKTPVGRSGTGEDIARTVLFLADNNSDMITGTVIEVTGGVDVLHKHRYSNE</sequence>
<dbReference type="SUPFAM" id="SSF51735">
    <property type="entry name" value="NAD(P)-binding Rossmann-fold domains"/>
    <property type="match status" value="1"/>
</dbReference>
<dbReference type="GO" id="GO:0016491">
    <property type="term" value="F:oxidoreductase activity"/>
    <property type="evidence" value="ECO:0007669"/>
    <property type="project" value="UniProtKB-KW"/>
</dbReference>
<dbReference type="AlphaFoldDB" id="A0A2W0HAZ3"/>
<evidence type="ECO:0000256" key="2">
    <source>
        <dbReference type="ARBA" id="ARBA00023002"/>
    </source>
</evidence>
<dbReference type="Proteomes" id="UP000248066">
    <property type="component" value="Unassembled WGS sequence"/>
</dbReference>
<dbReference type="PANTHER" id="PTHR42879">
    <property type="entry name" value="3-OXOACYL-(ACYL-CARRIER-PROTEIN) REDUCTASE"/>
    <property type="match status" value="1"/>
</dbReference>
<proteinExistence type="inferred from homology"/>
<dbReference type="PRINTS" id="PR00080">
    <property type="entry name" value="SDRFAMILY"/>
</dbReference>
<dbReference type="InterPro" id="IPR050259">
    <property type="entry name" value="SDR"/>
</dbReference>
<evidence type="ECO:0000313" key="4">
    <source>
        <dbReference type="Proteomes" id="UP000248066"/>
    </source>
</evidence>
<dbReference type="InterPro" id="IPR036291">
    <property type="entry name" value="NAD(P)-bd_dom_sf"/>
</dbReference>
<dbReference type="FunFam" id="3.40.50.720:FF:000084">
    <property type="entry name" value="Short-chain dehydrogenase reductase"/>
    <property type="match status" value="1"/>
</dbReference>
<dbReference type="Pfam" id="PF13561">
    <property type="entry name" value="adh_short_C2"/>
    <property type="match status" value="1"/>
</dbReference>
<keyword evidence="2" id="KW-0560">Oxidoreductase</keyword>
<evidence type="ECO:0000256" key="1">
    <source>
        <dbReference type="ARBA" id="ARBA00006484"/>
    </source>
</evidence>
<accession>A0A2W0HAZ3</accession>
<dbReference type="Gene3D" id="3.40.50.720">
    <property type="entry name" value="NAD(P)-binding Rossmann-like Domain"/>
    <property type="match status" value="1"/>
</dbReference>
<organism evidence="3 4">
    <name type="scientific">Alteribacter lacisalsi</name>
    <dbReference type="NCBI Taxonomy" id="2045244"/>
    <lineage>
        <taxon>Bacteria</taxon>
        <taxon>Bacillati</taxon>
        <taxon>Bacillota</taxon>
        <taxon>Bacilli</taxon>
        <taxon>Bacillales</taxon>
        <taxon>Bacillaceae</taxon>
        <taxon>Alteribacter</taxon>
    </lineage>
</organism>
<reference evidence="3 4" key="1">
    <citation type="submission" date="2017-10" db="EMBL/GenBank/DDBJ databases">
        <title>Bacillus sp. nov., a halophilic bacterium isolated from a Yangshapao Lake.</title>
        <authorList>
            <person name="Wang H."/>
        </authorList>
    </citation>
    <scope>NUCLEOTIDE SEQUENCE [LARGE SCALE GENOMIC DNA]</scope>
    <source>
        <strain evidence="3 4">YSP-3</strain>
    </source>
</reference>
<dbReference type="RefSeq" id="WP_110516062.1">
    <property type="nucleotide sequence ID" value="NZ_PDOF01000001.1"/>
</dbReference>
<name>A0A2W0HAZ3_9BACI</name>
<comment type="similarity">
    <text evidence="1">Belongs to the short-chain dehydrogenases/reductases (SDR) family.</text>
</comment>
<dbReference type="PANTHER" id="PTHR42879:SF2">
    <property type="entry name" value="3-OXOACYL-[ACYL-CARRIER-PROTEIN] REDUCTASE FABG"/>
    <property type="match status" value="1"/>
</dbReference>
<dbReference type="PRINTS" id="PR00081">
    <property type="entry name" value="GDHRDH"/>
</dbReference>